<sequence>MTSTDAPDPGRAAEHARLLADLPSATPGPLATRPWWVLRVVVPALLTALVVADVAVSEVVGTPCTPASPCVWAASTDVVDGVHLAGLLLTWLQPLVGLPVLAVGAVGSLLAYREAGDPLVWSAPVAAQALGAALVWAALVLRPTGRPDGPARRLPVHGREVLVTRGLGPRGALVVVALVVAAAAGGWWWHSRGGLAEHLARAEPVVVEVVAVDDEDLTVDVEVPGVTGVVVLEPLEDHAVGDRLPALVDRGGEETWVSLDEEPVRADDALVLAAGAAAAGLVAGLVPALRTRRRRRQLLLDGGPAWRTSSVPSEDGDAVLLPALGLRLPLAEPSGPDGTLEEVLEAVGLLHHEVYRDTTMREPVPDDDGPHRDADGGEDGRQPHDEGDDGDRDDGDGDDGDGDDGDEDEDEDDPAWTALQQDFAAAWRGEVGSTAPDDLAQPTVLLGGDRPGGLAVAVTEDHVLVPSGPLAPLTLGDHRWLRLLADAPRHLDGHGLPGRPGGPLPHPVRGVDEDEEPLVVDLGTSAARRLLAVSVVLVPLGLWLAVVVQPWQGWQDAVWPITLGVPGVGGLAASRRRVRCDRDGVVARDGGLERRLGWDDVVGTRVVEDDVLLGVGVDLDEDVDAVGGRAPTGLGAERAARLVERWRRDAGASSRPDAGVHLDRPVAAAAALAAVVALAVPVVHLLG</sequence>
<evidence type="ECO:0000313" key="4">
    <source>
        <dbReference type="Proteomes" id="UP000276232"/>
    </source>
</evidence>
<evidence type="ECO:0000256" key="2">
    <source>
        <dbReference type="SAM" id="Phobius"/>
    </source>
</evidence>
<keyword evidence="4" id="KW-1185">Reference proteome</keyword>
<dbReference type="RefSeq" id="WP_199720039.1">
    <property type="nucleotide sequence ID" value="NZ_RJKN01000003.1"/>
</dbReference>
<gene>
    <name evidence="3" type="ORF">EDC03_1589</name>
</gene>
<feature type="transmembrane region" description="Helical" evidence="2">
    <location>
        <begin position="269"/>
        <end position="289"/>
    </location>
</feature>
<reference evidence="3 4" key="1">
    <citation type="journal article" date="2015" name="Stand. Genomic Sci.">
        <title>Genomic Encyclopedia of Bacterial and Archaeal Type Strains, Phase III: the genomes of soil and plant-associated and newly described type strains.</title>
        <authorList>
            <person name="Whitman W.B."/>
            <person name="Woyke T."/>
            <person name="Klenk H.P."/>
            <person name="Zhou Y."/>
            <person name="Lilburn T.G."/>
            <person name="Beck B.J."/>
            <person name="De Vos P."/>
            <person name="Vandamme P."/>
            <person name="Eisen J.A."/>
            <person name="Garrity G."/>
            <person name="Hugenholtz P."/>
            <person name="Kyrpides N.C."/>
        </authorList>
    </citation>
    <scope>NUCLEOTIDE SEQUENCE [LARGE SCALE GENOMIC DNA]</scope>
    <source>
        <strain evidence="3 4">CECT 7306</strain>
    </source>
</reference>
<dbReference type="EMBL" id="RJKN01000003">
    <property type="protein sequence ID" value="ROP43992.1"/>
    <property type="molecule type" value="Genomic_DNA"/>
</dbReference>
<feature type="transmembrane region" description="Helical" evidence="2">
    <location>
        <begin position="95"/>
        <end position="113"/>
    </location>
</feature>
<protein>
    <submittedName>
        <fullName evidence="3">Uncharacterized protein</fullName>
    </submittedName>
</protein>
<feature type="transmembrane region" description="Helical" evidence="2">
    <location>
        <begin position="557"/>
        <end position="574"/>
    </location>
</feature>
<dbReference type="AlphaFoldDB" id="A0A3N1HNR6"/>
<evidence type="ECO:0000313" key="3">
    <source>
        <dbReference type="EMBL" id="ROP43992.1"/>
    </source>
</evidence>
<evidence type="ECO:0000256" key="1">
    <source>
        <dbReference type="SAM" id="MobiDB-lite"/>
    </source>
</evidence>
<organism evidence="3 4">
    <name type="scientific">Pseudokineococcus lusitanus</name>
    <dbReference type="NCBI Taxonomy" id="763993"/>
    <lineage>
        <taxon>Bacteria</taxon>
        <taxon>Bacillati</taxon>
        <taxon>Actinomycetota</taxon>
        <taxon>Actinomycetes</taxon>
        <taxon>Kineosporiales</taxon>
        <taxon>Kineosporiaceae</taxon>
        <taxon>Pseudokineococcus</taxon>
    </lineage>
</organism>
<keyword evidence="2" id="KW-0812">Transmembrane</keyword>
<keyword evidence="2" id="KW-1133">Transmembrane helix</keyword>
<comment type="caution">
    <text evidence="3">The sequence shown here is derived from an EMBL/GenBank/DDBJ whole genome shotgun (WGS) entry which is preliminary data.</text>
</comment>
<feature type="compositionally biased region" description="Basic and acidic residues" evidence="1">
    <location>
        <begin position="355"/>
        <end position="385"/>
    </location>
</feature>
<keyword evidence="2" id="KW-0472">Membrane</keyword>
<feature type="compositionally biased region" description="Acidic residues" evidence="1">
    <location>
        <begin position="386"/>
        <end position="413"/>
    </location>
</feature>
<proteinExistence type="predicted"/>
<feature type="transmembrane region" description="Helical" evidence="2">
    <location>
        <begin position="36"/>
        <end position="56"/>
    </location>
</feature>
<name>A0A3N1HNR6_9ACTN</name>
<feature type="transmembrane region" description="Helical" evidence="2">
    <location>
        <begin position="162"/>
        <end position="189"/>
    </location>
</feature>
<dbReference type="Proteomes" id="UP000276232">
    <property type="component" value="Unassembled WGS sequence"/>
</dbReference>
<feature type="region of interest" description="Disordered" evidence="1">
    <location>
        <begin position="355"/>
        <end position="413"/>
    </location>
</feature>
<accession>A0A3N1HNR6</accession>
<dbReference type="InParanoid" id="A0A3N1HNR6"/>
<feature type="transmembrane region" description="Helical" evidence="2">
    <location>
        <begin position="665"/>
        <end position="686"/>
    </location>
</feature>
<feature type="transmembrane region" description="Helical" evidence="2">
    <location>
        <begin position="119"/>
        <end position="141"/>
    </location>
</feature>
<feature type="transmembrane region" description="Helical" evidence="2">
    <location>
        <begin position="530"/>
        <end position="551"/>
    </location>
</feature>